<dbReference type="RefSeq" id="XP_013277041.1">
    <property type="nucleotide sequence ID" value="XM_013421587.1"/>
</dbReference>
<feature type="transmembrane region" description="Helical" evidence="9">
    <location>
        <begin position="196"/>
        <end position="215"/>
    </location>
</feature>
<dbReference type="PANTHER" id="PTHR43520">
    <property type="entry name" value="ATP7, ISOFORM B"/>
    <property type="match status" value="1"/>
</dbReference>
<dbReference type="Gene3D" id="3.30.70.100">
    <property type="match status" value="1"/>
</dbReference>
<dbReference type="InterPro" id="IPR008250">
    <property type="entry name" value="ATPase_P-typ_transduc_dom_A_sf"/>
</dbReference>
<feature type="region of interest" description="Disordered" evidence="8">
    <location>
        <begin position="44"/>
        <end position="74"/>
    </location>
</feature>
<dbReference type="InterPro" id="IPR023214">
    <property type="entry name" value="HAD_sf"/>
</dbReference>
<dbReference type="SFLD" id="SFLDG00002">
    <property type="entry name" value="C1.7:_P-type_atpase_like"/>
    <property type="match status" value="1"/>
</dbReference>
<feature type="region of interest" description="Disordered" evidence="8">
    <location>
        <begin position="634"/>
        <end position="656"/>
    </location>
</feature>
<evidence type="ECO:0000259" key="10">
    <source>
        <dbReference type="PROSITE" id="PS50846"/>
    </source>
</evidence>
<dbReference type="Pfam" id="PF00403">
    <property type="entry name" value="HMA"/>
    <property type="match status" value="1"/>
</dbReference>
<dbReference type="SUPFAM" id="SSF55008">
    <property type="entry name" value="HMA, heavy metal-associated domain"/>
    <property type="match status" value="1"/>
</dbReference>
<dbReference type="Pfam" id="PF00702">
    <property type="entry name" value="Hydrolase"/>
    <property type="match status" value="1"/>
</dbReference>
<dbReference type="InterPro" id="IPR023299">
    <property type="entry name" value="ATPase_P-typ_cyto_dom_N"/>
</dbReference>
<feature type="compositionally biased region" description="Polar residues" evidence="8">
    <location>
        <begin position="647"/>
        <end position="656"/>
    </location>
</feature>
<keyword evidence="4" id="KW-0479">Metal-binding</keyword>
<evidence type="ECO:0000256" key="3">
    <source>
        <dbReference type="ARBA" id="ARBA00022692"/>
    </source>
</evidence>
<evidence type="ECO:0000256" key="1">
    <source>
        <dbReference type="ARBA" id="ARBA00004370"/>
    </source>
</evidence>
<dbReference type="STRING" id="1442369.A0A0D2JK79"/>
<dbReference type="InterPro" id="IPR006121">
    <property type="entry name" value="HMA_dom"/>
</dbReference>
<feature type="compositionally biased region" description="Basic and acidic residues" evidence="8">
    <location>
        <begin position="59"/>
        <end position="72"/>
    </location>
</feature>
<feature type="domain" description="HMA" evidence="10">
    <location>
        <begin position="76"/>
        <end position="142"/>
    </location>
</feature>
<proteinExistence type="inferred from homology"/>
<dbReference type="PROSITE" id="PS01047">
    <property type="entry name" value="HMA_1"/>
    <property type="match status" value="1"/>
</dbReference>
<feature type="transmembrane region" description="Helical" evidence="9">
    <location>
        <begin position="248"/>
        <end position="270"/>
    </location>
</feature>
<dbReference type="InterPro" id="IPR044492">
    <property type="entry name" value="P_typ_ATPase_HD_dom"/>
</dbReference>
<sequence>MACCIFTAYFMSRIIKACELFDIRLLDIKYNDFDPDAEFTPGFESRTSLGHPRYNSRHKTNDVNNEPRDPKSEPLTTTRLFIKGMTCSACVSTLTHALTSHPSVIRINISLVLSRATIIYNSHGTSIHDLISLVEDAGYGAEVLGQGNNGSAADNLRLVRRDEELQELKKAFNGAAKWATCITMVEWVRKMNINTAIAPILDPIALLFALVIACYDQLFHARWIHRNAWAACYSKRGLQLPTLSMDTLLSLSLLLSIVLSLFNIALYGLLDPQRKTYFLSTSFLTVVISGGRYLDVTLKRQGAAGFGRLLGLQMDMEWGTFLVEGRIRKNGDDAEVDGSVESGLVSDLPPAASRSNLLEPQTTSIPASLLAPIDVYRIPPQSLIPCDSYVIRGASLVDESNMTGESIACRKSVGDFLMSGTRNLSDGLVAVVLKGQTESSLERVVESIQASTELKYESAQNSTDDSPDKSLVDIMTRYFVSAVLILTSLCFTFTLFTSTTSISRIDRLNMSCERAMAILAAACPCALGLANPSAIMAGIDACYAHGVLVPGGSMALKKVARLTHIVLDKTGTLTDGRLQISDVVFAQPFYSDPQKRELLYSLLCAAERDEAQTHPVGRAVFQWCLRQLQLQTHARHDGQTKPPMANESGTASTRNISAAPGKGISCEVHDVNNIWYTVHIGSERFLTEYDINIPPSAQDTTTIVHFSLDHKYAGTFTLQDKIRSSAPSVIESLKSLGLSLTMLTGDSEIEAHRVSSELAIPVLAAKSLPHEKRTLVESLQTQSDSRTKNIVAMLGDGLNDAPAQAAADVGILFSLSPLSRPRSPTTTRTVALGTSAADVILMTPDLASLPKLIQIARKTVQQAQWNIWWAVVYNAVAVSLAMGAGEWIGLGSIDA</sequence>
<dbReference type="Gene3D" id="2.70.150.10">
    <property type="entry name" value="Calcium-transporting ATPase, cytoplasmic transduction domain A"/>
    <property type="match status" value="1"/>
</dbReference>
<dbReference type="GO" id="GO:0005524">
    <property type="term" value="F:ATP binding"/>
    <property type="evidence" value="ECO:0007669"/>
    <property type="project" value="InterPro"/>
</dbReference>
<dbReference type="GO" id="GO:0005507">
    <property type="term" value="F:copper ion binding"/>
    <property type="evidence" value="ECO:0007669"/>
    <property type="project" value="TreeGrafter"/>
</dbReference>
<dbReference type="AlphaFoldDB" id="A0A0D2JK79"/>
<dbReference type="InterPro" id="IPR001757">
    <property type="entry name" value="P_typ_ATPase"/>
</dbReference>
<dbReference type="GeneID" id="25289057"/>
<protein>
    <recommendedName>
        <fullName evidence="10">HMA domain-containing protein</fullName>
    </recommendedName>
</protein>
<dbReference type="FunFam" id="3.30.70.100:FF:000001">
    <property type="entry name" value="ATPase copper transporting beta"/>
    <property type="match status" value="1"/>
</dbReference>
<dbReference type="InterPro" id="IPR059000">
    <property type="entry name" value="ATPase_P-type_domA"/>
</dbReference>
<dbReference type="HOGENOM" id="CLU_001771_0_3_1"/>
<dbReference type="OrthoDB" id="432719at2759"/>
<dbReference type="PROSITE" id="PS00154">
    <property type="entry name" value="ATPASE_E1_E2"/>
    <property type="match status" value="1"/>
</dbReference>
<dbReference type="SUPFAM" id="SSF81653">
    <property type="entry name" value="Calcium ATPase, transduction domain A"/>
    <property type="match status" value="1"/>
</dbReference>
<dbReference type="VEuPathDB" id="FungiDB:Z518_00986"/>
<dbReference type="SFLD" id="SFLDS00003">
    <property type="entry name" value="Haloacid_Dehalogenase"/>
    <property type="match status" value="1"/>
</dbReference>
<evidence type="ECO:0000313" key="12">
    <source>
        <dbReference type="Proteomes" id="UP000053617"/>
    </source>
</evidence>
<dbReference type="PROSITE" id="PS50846">
    <property type="entry name" value="HMA_2"/>
    <property type="match status" value="1"/>
</dbReference>
<dbReference type="GO" id="GO:0016887">
    <property type="term" value="F:ATP hydrolysis activity"/>
    <property type="evidence" value="ECO:0007669"/>
    <property type="project" value="InterPro"/>
</dbReference>
<keyword evidence="3 9" id="KW-0812">Transmembrane</keyword>
<keyword evidence="12" id="KW-1185">Reference proteome</keyword>
<evidence type="ECO:0000256" key="7">
    <source>
        <dbReference type="ARBA" id="ARBA00023136"/>
    </source>
</evidence>
<dbReference type="PRINTS" id="PR00119">
    <property type="entry name" value="CATATPASE"/>
</dbReference>
<dbReference type="Pfam" id="PF00122">
    <property type="entry name" value="E1-E2_ATPase"/>
    <property type="match status" value="1"/>
</dbReference>
<comment type="similarity">
    <text evidence="2">Belongs to the cation transport ATPase (P-type) (TC 3.A.3) family. Type IB subfamily.</text>
</comment>
<dbReference type="GO" id="GO:0016020">
    <property type="term" value="C:membrane"/>
    <property type="evidence" value="ECO:0007669"/>
    <property type="project" value="UniProtKB-SubCell"/>
</dbReference>
<dbReference type="SUPFAM" id="SSF56784">
    <property type="entry name" value="HAD-like"/>
    <property type="match status" value="1"/>
</dbReference>
<dbReference type="InterPro" id="IPR017969">
    <property type="entry name" value="Heavy-metal-associated_CS"/>
</dbReference>
<evidence type="ECO:0000313" key="11">
    <source>
        <dbReference type="EMBL" id="KIX09905.1"/>
    </source>
</evidence>
<dbReference type="InterPro" id="IPR036163">
    <property type="entry name" value="HMA_dom_sf"/>
</dbReference>
<accession>A0A0D2JK79</accession>
<keyword evidence="7 9" id="KW-0472">Membrane</keyword>
<dbReference type="Gene3D" id="3.40.50.1000">
    <property type="entry name" value="HAD superfamily/HAD-like"/>
    <property type="match status" value="1"/>
</dbReference>
<reference evidence="11 12" key="1">
    <citation type="submission" date="2015-01" db="EMBL/GenBank/DDBJ databases">
        <title>The Genome Sequence of Rhinocladiella mackenzie CBS 650.93.</title>
        <authorList>
            <consortium name="The Broad Institute Genomics Platform"/>
            <person name="Cuomo C."/>
            <person name="de Hoog S."/>
            <person name="Gorbushina A."/>
            <person name="Stielow B."/>
            <person name="Teixiera M."/>
            <person name="Abouelleil A."/>
            <person name="Chapman S.B."/>
            <person name="Priest M."/>
            <person name="Young S.K."/>
            <person name="Wortman J."/>
            <person name="Nusbaum C."/>
            <person name="Birren B."/>
        </authorList>
    </citation>
    <scope>NUCLEOTIDE SEQUENCE [LARGE SCALE GENOMIC DNA]</scope>
    <source>
        <strain evidence="11 12">CBS 650.93</strain>
    </source>
</reference>
<evidence type="ECO:0000256" key="6">
    <source>
        <dbReference type="ARBA" id="ARBA00022989"/>
    </source>
</evidence>
<evidence type="ECO:0000256" key="2">
    <source>
        <dbReference type="ARBA" id="ARBA00006024"/>
    </source>
</evidence>
<evidence type="ECO:0000256" key="8">
    <source>
        <dbReference type="SAM" id="MobiDB-lite"/>
    </source>
</evidence>
<dbReference type="EMBL" id="KN847475">
    <property type="protein sequence ID" value="KIX09905.1"/>
    <property type="molecule type" value="Genomic_DNA"/>
</dbReference>
<feature type="transmembrane region" description="Helical" evidence="9">
    <location>
        <begin position="478"/>
        <end position="496"/>
    </location>
</feature>
<evidence type="ECO:0000256" key="5">
    <source>
        <dbReference type="ARBA" id="ARBA00022967"/>
    </source>
</evidence>
<keyword evidence="6 9" id="KW-1133">Transmembrane helix</keyword>
<keyword evidence="5" id="KW-1278">Translocase</keyword>
<dbReference type="PANTHER" id="PTHR43520:SF32">
    <property type="entry name" value="COPPER RESISTANCE P-TYPE ATPASE (EUROFUNG)"/>
    <property type="match status" value="1"/>
</dbReference>
<evidence type="ECO:0000256" key="4">
    <source>
        <dbReference type="ARBA" id="ARBA00022723"/>
    </source>
</evidence>
<dbReference type="GO" id="GO:0043682">
    <property type="term" value="F:P-type divalent copper transporter activity"/>
    <property type="evidence" value="ECO:0007669"/>
    <property type="project" value="TreeGrafter"/>
</dbReference>
<dbReference type="NCBIfam" id="TIGR01494">
    <property type="entry name" value="ATPase_P-type"/>
    <property type="match status" value="1"/>
</dbReference>
<dbReference type="Gene3D" id="3.40.1110.10">
    <property type="entry name" value="Calcium-transporting ATPase, cytoplasmic domain N"/>
    <property type="match status" value="1"/>
</dbReference>
<dbReference type="Proteomes" id="UP000053617">
    <property type="component" value="Unassembled WGS sequence"/>
</dbReference>
<evidence type="ECO:0000256" key="9">
    <source>
        <dbReference type="SAM" id="Phobius"/>
    </source>
</evidence>
<dbReference type="CDD" id="cd00371">
    <property type="entry name" value="HMA"/>
    <property type="match status" value="1"/>
</dbReference>
<dbReference type="GO" id="GO:0055070">
    <property type="term" value="P:copper ion homeostasis"/>
    <property type="evidence" value="ECO:0007669"/>
    <property type="project" value="TreeGrafter"/>
</dbReference>
<dbReference type="SFLD" id="SFLDF00027">
    <property type="entry name" value="p-type_atpase"/>
    <property type="match status" value="1"/>
</dbReference>
<gene>
    <name evidence="11" type="ORF">Z518_00986</name>
</gene>
<dbReference type="InterPro" id="IPR018303">
    <property type="entry name" value="ATPase_P-typ_P_site"/>
</dbReference>
<dbReference type="InterPro" id="IPR036412">
    <property type="entry name" value="HAD-like_sf"/>
</dbReference>
<organism evidence="11 12">
    <name type="scientific">Rhinocladiella mackenziei CBS 650.93</name>
    <dbReference type="NCBI Taxonomy" id="1442369"/>
    <lineage>
        <taxon>Eukaryota</taxon>
        <taxon>Fungi</taxon>
        <taxon>Dikarya</taxon>
        <taxon>Ascomycota</taxon>
        <taxon>Pezizomycotina</taxon>
        <taxon>Eurotiomycetes</taxon>
        <taxon>Chaetothyriomycetidae</taxon>
        <taxon>Chaetothyriales</taxon>
        <taxon>Herpotrichiellaceae</taxon>
        <taxon>Rhinocladiella</taxon>
    </lineage>
</organism>
<comment type="subcellular location">
    <subcellularLocation>
        <location evidence="1">Membrane</location>
    </subcellularLocation>
</comment>
<name>A0A0D2JK79_9EURO</name>